<evidence type="ECO:0000313" key="2">
    <source>
        <dbReference type="EMBL" id="PKK60880.1"/>
    </source>
</evidence>
<evidence type="ECO:0000256" key="1">
    <source>
        <dbReference type="SAM" id="MobiDB-lite"/>
    </source>
</evidence>
<dbReference type="AlphaFoldDB" id="A0A2N1MGW2"/>
<protein>
    <submittedName>
        <fullName evidence="2">Uncharacterized protein</fullName>
    </submittedName>
</protein>
<reference evidence="2 3" key="2">
    <citation type="submission" date="2017-10" db="EMBL/GenBank/DDBJ databases">
        <title>Extensive intraspecific genome diversity in a model arbuscular mycorrhizal fungus.</title>
        <authorList>
            <person name="Chen E.C.H."/>
            <person name="Morin E."/>
            <person name="Baudet D."/>
            <person name="Noel J."/>
            <person name="Ndikumana S."/>
            <person name="Charron P."/>
            <person name="St-Onge C."/>
            <person name="Giorgi J."/>
            <person name="Grigoriev I.V."/>
            <person name="Roux C."/>
            <person name="Martin F.M."/>
            <person name="Corradi N."/>
        </authorList>
    </citation>
    <scope>NUCLEOTIDE SEQUENCE [LARGE SCALE GENOMIC DNA]</scope>
    <source>
        <strain evidence="2 3">C2</strain>
    </source>
</reference>
<proteinExistence type="predicted"/>
<comment type="caution">
    <text evidence="2">The sequence shown here is derived from an EMBL/GenBank/DDBJ whole genome shotgun (WGS) entry which is preliminary data.</text>
</comment>
<dbReference type="EMBL" id="LLXL01002424">
    <property type="protein sequence ID" value="PKK60880.1"/>
    <property type="molecule type" value="Genomic_DNA"/>
</dbReference>
<dbReference type="Proteomes" id="UP000233469">
    <property type="component" value="Unassembled WGS sequence"/>
</dbReference>
<reference evidence="2 3" key="1">
    <citation type="submission" date="2016-04" db="EMBL/GenBank/DDBJ databases">
        <title>Genome analyses suggest a sexual origin of heterokaryosis in a supposedly ancient asexual fungus.</title>
        <authorList>
            <person name="Ropars J."/>
            <person name="Sedzielewska K."/>
            <person name="Noel J."/>
            <person name="Charron P."/>
            <person name="Farinelli L."/>
            <person name="Marton T."/>
            <person name="Kruger M."/>
            <person name="Pelin A."/>
            <person name="Brachmann A."/>
            <person name="Corradi N."/>
        </authorList>
    </citation>
    <scope>NUCLEOTIDE SEQUENCE [LARGE SCALE GENOMIC DNA]</scope>
    <source>
        <strain evidence="2 3">C2</strain>
    </source>
</reference>
<gene>
    <name evidence="2" type="ORF">RhiirC2_792664</name>
</gene>
<feature type="compositionally biased region" description="Basic and acidic residues" evidence="1">
    <location>
        <begin position="124"/>
        <end position="143"/>
    </location>
</feature>
<organism evidence="2 3">
    <name type="scientific">Rhizophagus irregularis</name>
    <dbReference type="NCBI Taxonomy" id="588596"/>
    <lineage>
        <taxon>Eukaryota</taxon>
        <taxon>Fungi</taxon>
        <taxon>Fungi incertae sedis</taxon>
        <taxon>Mucoromycota</taxon>
        <taxon>Glomeromycotina</taxon>
        <taxon>Glomeromycetes</taxon>
        <taxon>Glomerales</taxon>
        <taxon>Glomeraceae</taxon>
        <taxon>Rhizophagus</taxon>
    </lineage>
</organism>
<name>A0A2N1MGW2_9GLOM</name>
<sequence>MAVQNNLGGIRSFKRLIWAFEVQKPQRFIQPFVWAFKVRLFRWASEIWKNQVFRSDGLLKYRNPKNSLAFGIRYSKERENFKIRSDRLLYFEERENSKDSIWQTFKEKKTKKSRFDLAGFQKMENQETKIQSDKLPKNEKPRN</sequence>
<evidence type="ECO:0000313" key="3">
    <source>
        <dbReference type="Proteomes" id="UP000233469"/>
    </source>
</evidence>
<feature type="region of interest" description="Disordered" evidence="1">
    <location>
        <begin position="117"/>
        <end position="143"/>
    </location>
</feature>
<accession>A0A2N1MGW2</accession>